<dbReference type="Pfam" id="PF07729">
    <property type="entry name" value="FCD"/>
    <property type="match status" value="1"/>
</dbReference>
<proteinExistence type="predicted"/>
<evidence type="ECO:0000313" key="6">
    <source>
        <dbReference type="Proteomes" id="UP000215377"/>
    </source>
</evidence>
<dbReference type="RefSeq" id="WP_088651082.1">
    <property type="nucleotide sequence ID" value="NZ_AQQR01000007.1"/>
</dbReference>
<dbReference type="GO" id="GO:0003700">
    <property type="term" value="F:DNA-binding transcription factor activity"/>
    <property type="evidence" value="ECO:0007669"/>
    <property type="project" value="InterPro"/>
</dbReference>
<dbReference type="PANTHER" id="PTHR43537:SF49">
    <property type="entry name" value="TRANSCRIPTIONAL REGULATORY PROTEIN"/>
    <property type="match status" value="1"/>
</dbReference>
<dbReference type="InterPro" id="IPR000524">
    <property type="entry name" value="Tscrpt_reg_HTH_GntR"/>
</dbReference>
<evidence type="ECO:0000256" key="3">
    <source>
        <dbReference type="ARBA" id="ARBA00023163"/>
    </source>
</evidence>
<evidence type="ECO:0000256" key="2">
    <source>
        <dbReference type="ARBA" id="ARBA00023125"/>
    </source>
</evidence>
<sequence>MEPKRAEIIAETLEGMILDGTFADGARLDEVQLAARFEVSRTPIREAFQRLALSGLVEQIPRRGVFVRQPGPVELIEMFEVMAGMEAICARLAARRISDMALEEMRAVNAACQEAVLAGDTDLYYRENERFHHMLYRQSGNGFLEQECLRLHRRLKPFRRLQLRLRGRLRQSMAEHEAVVDALAAGDEDRAAVAIHAHVAVQGEKFHHLMASLKPAAE</sequence>
<dbReference type="Gene3D" id="1.20.120.530">
    <property type="entry name" value="GntR ligand-binding domain-like"/>
    <property type="match status" value="1"/>
</dbReference>
<accession>A0A225NFU3</accession>
<dbReference type="SUPFAM" id="SSF46785">
    <property type="entry name" value="Winged helix' DNA-binding domain"/>
    <property type="match status" value="1"/>
</dbReference>
<dbReference type="AlphaFoldDB" id="A0A225NFU3"/>
<dbReference type="InterPro" id="IPR011711">
    <property type="entry name" value="GntR_C"/>
</dbReference>
<evidence type="ECO:0000256" key="1">
    <source>
        <dbReference type="ARBA" id="ARBA00023015"/>
    </source>
</evidence>
<dbReference type="SMART" id="SM00895">
    <property type="entry name" value="FCD"/>
    <property type="match status" value="1"/>
</dbReference>
<dbReference type="OrthoDB" id="7620579at2"/>
<dbReference type="GO" id="GO:0003677">
    <property type="term" value="F:DNA binding"/>
    <property type="evidence" value="ECO:0007669"/>
    <property type="project" value="UniProtKB-KW"/>
</dbReference>
<comment type="caution">
    <text evidence="5">The sequence shown here is derived from an EMBL/GenBank/DDBJ whole genome shotgun (WGS) entry which is preliminary data.</text>
</comment>
<gene>
    <name evidence="5" type="ORF">ATO3_16965</name>
</gene>
<keyword evidence="1" id="KW-0805">Transcription regulation</keyword>
<reference evidence="5 6" key="1">
    <citation type="submission" date="2013-04" db="EMBL/GenBank/DDBJ databases">
        <title>Oceanicola sp. 22II1-22F33 Genome Sequencing.</title>
        <authorList>
            <person name="Lai Q."/>
            <person name="Li G."/>
            <person name="Shao Z."/>
        </authorList>
    </citation>
    <scope>NUCLEOTIDE SEQUENCE [LARGE SCALE GENOMIC DNA]</scope>
    <source>
        <strain evidence="5 6">22II1-22F33</strain>
    </source>
</reference>
<dbReference type="InterPro" id="IPR036388">
    <property type="entry name" value="WH-like_DNA-bd_sf"/>
</dbReference>
<evidence type="ECO:0000259" key="4">
    <source>
        <dbReference type="PROSITE" id="PS50949"/>
    </source>
</evidence>
<dbReference type="Pfam" id="PF00392">
    <property type="entry name" value="GntR"/>
    <property type="match status" value="1"/>
</dbReference>
<feature type="domain" description="HTH gntR-type" evidence="4">
    <location>
        <begin position="3"/>
        <end position="70"/>
    </location>
</feature>
<dbReference type="PANTHER" id="PTHR43537">
    <property type="entry name" value="TRANSCRIPTIONAL REGULATOR, GNTR FAMILY"/>
    <property type="match status" value="1"/>
</dbReference>
<dbReference type="CDD" id="cd07377">
    <property type="entry name" value="WHTH_GntR"/>
    <property type="match status" value="1"/>
</dbReference>
<name>A0A225NFU3_9RHOB</name>
<keyword evidence="3" id="KW-0804">Transcription</keyword>
<protein>
    <submittedName>
        <fullName evidence="5">AsnC family transcriptional regulator</fullName>
    </submittedName>
</protein>
<keyword evidence="2" id="KW-0238">DNA-binding</keyword>
<dbReference type="InterPro" id="IPR036390">
    <property type="entry name" value="WH_DNA-bd_sf"/>
</dbReference>
<dbReference type="SUPFAM" id="SSF48008">
    <property type="entry name" value="GntR ligand-binding domain-like"/>
    <property type="match status" value="1"/>
</dbReference>
<dbReference type="Proteomes" id="UP000215377">
    <property type="component" value="Unassembled WGS sequence"/>
</dbReference>
<organism evidence="5 6">
    <name type="scientific">Marinibacterium profundimaris</name>
    <dbReference type="NCBI Taxonomy" id="1679460"/>
    <lineage>
        <taxon>Bacteria</taxon>
        <taxon>Pseudomonadati</taxon>
        <taxon>Pseudomonadota</taxon>
        <taxon>Alphaproteobacteria</taxon>
        <taxon>Rhodobacterales</taxon>
        <taxon>Paracoccaceae</taxon>
        <taxon>Marinibacterium</taxon>
    </lineage>
</organism>
<dbReference type="SMART" id="SM00345">
    <property type="entry name" value="HTH_GNTR"/>
    <property type="match status" value="1"/>
</dbReference>
<evidence type="ECO:0000313" key="5">
    <source>
        <dbReference type="EMBL" id="OWU72246.1"/>
    </source>
</evidence>
<dbReference type="Gene3D" id="1.10.10.10">
    <property type="entry name" value="Winged helix-like DNA-binding domain superfamily/Winged helix DNA-binding domain"/>
    <property type="match status" value="1"/>
</dbReference>
<dbReference type="PROSITE" id="PS50949">
    <property type="entry name" value="HTH_GNTR"/>
    <property type="match status" value="1"/>
</dbReference>
<dbReference type="InterPro" id="IPR008920">
    <property type="entry name" value="TF_FadR/GntR_C"/>
</dbReference>
<dbReference type="EMBL" id="AQQR01000007">
    <property type="protein sequence ID" value="OWU72246.1"/>
    <property type="molecule type" value="Genomic_DNA"/>
</dbReference>
<keyword evidence="6" id="KW-1185">Reference proteome</keyword>